<dbReference type="PANTHER" id="PTHR14991:SF0">
    <property type="entry name" value="RING FINGER PROTEIN 32"/>
    <property type="match status" value="1"/>
</dbReference>
<evidence type="ECO:0000256" key="2">
    <source>
        <dbReference type="SAM" id="Phobius"/>
    </source>
</evidence>
<feature type="domain" description="RING-type" evidence="3">
    <location>
        <begin position="333"/>
        <end position="375"/>
    </location>
</feature>
<feature type="domain" description="RING-type" evidence="3">
    <location>
        <begin position="501"/>
        <end position="545"/>
    </location>
</feature>
<evidence type="ECO:0000256" key="1">
    <source>
        <dbReference type="PROSITE-ProRule" id="PRU00175"/>
    </source>
</evidence>
<dbReference type="InterPro" id="IPR013083">
    <property type="entry name" value="Znf_RING/FYVE/PHD"/>
</dbReference>
<keyword evidence="2" id="KW-0812">Transmembrane</keyword>
<dbReference type="CDD" id="cd16677">
    <property type="entry name" value="RING-H2_RNF32_rpt1"/>
    <property type="match status" value="1"/>
</dbReference>
<dbReference type="InterPro" id="IPR036412">
    <property type="entry name" value="HAD-like_sf"/>
</dbReference>
<dbReference type="NCBIfam" id="TIGR01488">
    <property type="entry name" value="HAD-SF-IB"/>
    <property type="match status" value="1"/>
</dbReference>
<evidence type="ECO:0000259" key="3">
    <source>
        <dbReference type="PROSITE" id="PS50089"/>
    </source>
</evidence>
<keyword evidence="1" id="KW-0862">Zinc</keyword>
<geneLocation type="mitochondrion" evidence="4"/>
<evidence type="ECO:0000313" key="5">
    <source>
        <dbReference type="Proteomes" id="UP000290189"/>
    </source>
</evidence>
<dbReference type="InterPro" id="IPR023214">
    <property type="entry name" value="HAD_sf"/>
</dbReference>
<proteinExistence type="predicted"/>
<dbReference type="PROSITE" id="PS50089">
    <property type="entry name" value="ZF_RING_2"/>
    <property type="match status" value="2"/>
</dbReference>
<dbReference type="GO" id="GO:0008270">
    <property type="term" value="F:zinc ion binding"/>
    <property type="evidence" value="ECO:0007669"/>
    <property type="project" value="UniProtKB-KW"/>
</dbReference>
<gene>
    <name evidence="4" type="ORF">PLBR_LOCUS2149</name>
</gene>
<feature type="transmembrane region" description="Helical" evidence="2">
    <location>
        <begin position="104"/>
        <end position="125"/>
    </location>
</feature>
<name>A0A3P3Y4B2_PLABS</name>
<keyword evidence="2" id="KW-0472">Membrane</keyword>
<dbReference type="CDD" id="cd23767">
    <property type="entry name" value="IQCD"/>
    <property type="match status" value="1"/>
</dbReference>
<dbReference type="Proteomes" id="UP000290189">
    <property type="component" value="Unassembled WGS sequence"/>
</dbReference>
<dbReference type="AlphaFoldDB" id="A0A3P3Y4B2"/>
<dbReference type="Pfam" id="PF13639">
    <property type="entry name" value="zf-RING_2"/>
    <property type="match status" value="1"/>
</dbReference>
<dbReference type="CDD" id="cd04309">
    <property type="entry name" value="HAD_PSP_eu"/>
    <property type="match status" value="1"/>
</dbReference>
<dbReference type="SUPFAM" id="SSF56784">
    <property type="entry name" value="HAD-like"/>
    <property type="match status" value="1"/>
</dbReference>
<dbReference type="Gene3D" id="1.10.150.210">
    <property type="entry name" value="Phosphoserine phosphatase, domain 2"/>
    <property type="match status" value="1"/>
</dbReference>
<dbReference type="SMART" id="SM00184">
    <property type="entry name" value="RING"/>
    <property type="match status" value="2"/>
</dbReference>
<evidence type="ECO:0000313" key="4">
    <source>
        <dbReference type="EMBL" id="SPQ94934.1"/>
    </source>
</evidence>
<keyword evidence="1" id="KW-0479">Metal-binding</keyword>
<keyword evidence="1" id="KW-0863">Zinc-finger</keyword>
<organism evidence="4 5">
    <name type="scientific">Plasmodiophora brassicae</name>
    <name type="common">Clubroot disease agent</name>
    <dbReference type="NCBI Taxonomy" id="37360"/>
    <lineage>
        <taxon>Eukaryota</taxon>
        <taxon>Sar</taxon>
        <taxon>Rhizaria</taxon>
        <taxon>Endomyxa</taxon>
        <taxon>Phytomyxea</taxon>
        <taxon>Plasmodiophorida</taxon>
        <taxon>Plasmodiophoridae</taxon>
        <taxon>Plasmodiophora</taxon>
    </lineage>
</organism>
<dbReference type="PANTHER" id="PTHR14991">
    <property type="entry name" value="RING FINGER PROTEIN 32"/>
    <property type="match status" value="1"/>
</dbReference>
<dbReference type="Pfam" id="PF12710">
    <property type="entry name" value="HAD"/>
    <property type="match status" value="1"/>
</dbReference>
<dbReference type="Pfam" id="PF17123">
    <property type="entry name" value="zf-RING_11"/>
    <property type="match status" value="1"/>
</dbReference>
<dbReference type="Gene3D" id="3.40.50.1000">
    <property type="entry name" value="HAD superfamily/HAD-like"/>
    <property type="match status" value="1"/>
</dbReference>
<accession>A0A3P3Y4B2</accession>
<dbReference type="SUPFAM" id="SSF57850">
    <property type="entry name" value="RING/U-box"/>
    <property type="match status" value="2"/>
</dbReference>
<dbReference type="InterPro" id="IPR001841">
    <property type="entry name" value="Znf_RING"/>
</dbReference>
<sequence>MGPSATVQSTLAACDAVVFDVDSTVQPHEGIDRLAAACGCAAAVQRLTRDAMQGGMLFEDALRLRLELMRPSRQQVEEVASMPPEITPGVVQVIERFRALKKDVFLVSGGFSMMIAPLAAVLGIADDHVFANELLFDDSGSYRGFSHNQPTSRSGGKRRVIESIMKQYGYRNVVMIGDGATDMEARPPASVFIGFGGIQDRESVRLGCDWFVKDFAEVLDALRVTTPPRLGQSRELVSRMSGRSRLPRRAKAGEHASPIVSAAFQQRFAKDIALLNTSGRHRPIPGRPSTKQQVLTLGQIVGIDPLPPPSLTADQWDDIKRQSVVRGDHMLPCAICHEHFKTDRQVLLSCSHTFHLDCLRSFERFSGTRTCPMCRRTDYEKIQISEGRTQYRALCATKIQSWYRGVVARRIVRHLYETVVPRDPEQKRRFLLRKLGQATDDIVMQTTSTSDLDALLTECDTTLHISRMLFSEAEGVLSSVPDAVDWDHLRTKFGDGIGDDCPICVMSMQPGRARYITSCGHIFHERCLKAFEEFSQARTCCPMCRTTDYTKQLIR</sequence>
<keyword evidence="4" id="KW-0496">Mitochondrion</keyword>
<protein>
    <recommendedName>
        <fullName evidence="3">RING-type domain-containing protein</fullName>
    </recommendedName>
</protein>
<dbReference type="InterPro" id="IPR042862">
    <property type="entry name" value="RNF32"/>
</dbReference>
<reference evidence="4 5" key="1">
    <citation type="submission" date="2018-03" db="EMBL/GenBank/DDBJ databases">
        <authorList>
            <person name="Fogelqvist J."/>
        </authorList>
    </citation>
    <scope>NUCLEOTIDE SEQUENCE [LARGE SCALE GENOMIC DNA]</scope>
</reference>
<dbReference type="Gene3D" id="3.30.40.10">
    <property type="entry name" value="Zinc/RING finger domain, C3HC4 (zinc finger)"/>
    <property type="match status" value="2"/>
</dbReference>
<dbReference type="EMBL" id="OVEO01000003">
    <property type="protein sequence ID" value="SPQ94934.1"/>
    <property type="molecule type" value="Genomic_DNA"/>
</dbReference>
<keyword evidence="2" id="KW-1133">Transmembrane helix</keyword>
<dbReference type="PROSITE" id="PS50096">
    <property type="entry name" value="IQ"/>
    <property type="match status" value="1"/>
</dbReference>